<name>A0ABQ5IF72_9ASTR</name>
<reference evidence="2" key="1">
    <citation type="journal article" date="2022" name="Int. J. Mol. Sci.">
        <title>Draft Genome of Tanacetum Coccineum: Genomic Comparison of Closely Related Tanacetum-Family Plants.</title>
        <authorList>
            <person name="Yamashiro T."/>
            <person name="Shiraishi A."/>
            <person name="Nakayama K."/>
            <person name="Satake H."/>
        </authorList>
    </citation>
    <scope>NUCLEOTIDE SEQUENCE</scope>
</reference>
<proteinExistence type="predicted"/>
<reference evidence="2" key="2">
    <citation type="submission" date="2022-01" db="EMBL/GenBank/DDBJ databases">
        <authorList>
            <person name="Yamashiro T."/>
            <person name="Shiraishi A."/>
            <person name="Satake H."/>
            <person name="Nakayama K."/>
        </authorList>
    </citation>
    <scope>NUCLEOTIDE SEQUENCE</scope>
</reference>
<accession>A0ABQ5IF72</accession>
<dbReference type="EMBL" id="BQNB010020667">
    <property type="protein sequence ID" value="GJT98355.1"/>
    <property type="molecule type" value="Genomic_DNA"/>
</dbReference>
<feature type="region of interest" description="Disordered" evidence="1">
    <location>
        <begin position="263"/>
        <end position="306"/>
    </location>
</feature>
<feature type="compositionally biased region" description="Basic and acidic residues" evidence="1">
    <location>
        <begin position="263"/>
        <end position="285"/>
    </location>
</feature>
<dbReference type="Proteomes" id="UP001151760">
    <property type="component" value="Unassembled WGS sequence"/>
</dbReference>
<evidence type="ECO:0000256" key="1">
    <source>
        <dbReference type="SAM" id="MobiDB-lite"/>
    </source>
</evidence>
<keyword evidence="3" id="KW-1185">Reference proteome</keyword>
<gene>
    <name evidence="2" type="ORF">Tco_1093873</name>
</gene>
<organism evidence="2 3">
    <name type="scientific">Tanacetum coccineum</name>
    <dbReference type="NCBI Taxonomy" id="301880"/>
    <lineage>
        <taxon>Eukaryota</taxon>
        <taxon>Viridiplantae</taxon>
        <taxon>Streptophyta</taxon>
        <taxon>Embryophyta</taxon>
        <taxon>Tracheophyta</taxon>
        <taxon>Spermatophyta</taxon>
        <taxon>Magnoliopsida</taxon>
        <taxon>eudicotyledons</taxon>
        <taxon>Gunneridae</taxon>
        <taxon>Pentapetalae</taxon>
        <taxon>asterids</taxon>
        <taxon>campanulids</taxon>
        <taxon>Asterales</taxon>
        <taxon>Asteraceae</taxon>
        <taxon>Asteroideae</taxon>
        <taxon>Anthemideae</taxon>
        <taxon>Anthemidinae</taxon>
        <taxon>Tanacetum</taxon>
    </lineage>
</organism>
<protein>
    <submittedName>
        <fullName evidence="2">Uncharacterized protein</fullName>
    </submittedName>
</protein>
<feature type="compositionally biased region" description="Low complexity" evidence="1">
    <location>
        <begin position="25"/>
        <end position="41"/>
    </location>
</feature>
<feature type="region of interest" description="Disordered" evidence="1">
    <location>
        <begin position="1"/>
        <end position="41"/>
    </location>
</feature>
<sequence length="306" mass="34000">MYPRFIQGPVISGEGSTHPVESHHTPTSAPSTSQPPISTTSRRIIRQEYVVPQPRSPTQTYVADKAASISVDVRYGGDATIVTGFEEGLGSGAAYTKLIKKVKKLENKVKSNQARRRARIVVSDEEEDLEDTFKQGRKISEIDQDPTISLDVSTAEEDISTAKLVSTVGAAVTTASVDVSTTTVSTAKDNGKAKLEEEERQRIASIQEVASSFNIEEWDDIQARVEADEELAQRLQAEERKKYSEAKKARLLIELINKRKSEIERAIHKSTDRSSKRDAEEELAQKRSKRQKTRESSVSAEEPKDK</sequence>
<evidence type="ECO:0000313" key="3">
    <source>
        <dbReference type="Proteomes" id="UP001151760"/>
    </source>
</evidence>
<comment type="caution">
    <text evidence="2">The sequence shown here is derived from an EMBL/GenBank/DDBJ whole genome shotgun (WGS) entry which is preliminary data.</text>
</comment>
<evidence type="ECO:0000313" key="2">
    <source>
        <dbReference type="EMBL" id="GJT98355.1"/>
    </source>
</evidence>